<comment type="caution">
    <text evidence="3">The sequence shown here is derived from an EMBL/GenBank/DDBJ whole genome shotgun (WGS) entry which is preliminary data.</text>
</comment>
<protein>
    <recommendedName>
        <fullName evidence="5">Calcium-binding protein</fullName>
    </recommendedName>
</protein>
<dbReference type="Pfam" id="PF00353">
    <property type="entry name" value="HemolysinCabind"/>
    <property type="match status" value="4"/>
</dbReference>
<dbReference type="Pfam" id="PF13517">
    <property type="entry name" value="FG-GAP_3"/>
    <property type="match status" value="3"/>
</dbReference>
<name>A0A2S7XN14_9GAMM</name>
<dbReference type="OrthoDB" id="1676884at2"/>
<gene>
    <name evidence="3" type="ORF">CXB77_11975</name>
</gene>
<dbReference type="InterPro" id="IPR018511">
    <property type="entry name" value="Hemolysin-typ_Ca-bd_CS"/>
</dbReference>
<keyword evidence="1" id="KW-0732">Signal</keyword>
<organism evidence="3 4">
    <name type="scientific">Chromatium okenii</name>
    <dbReference type="NCBI Taxonomy" id="61644"/>
    <lineage>
        <taxon>Bacteria</taxon>
        <taxon>Pseudomonadati</taxon>
        <taxon>Pseudomonadota</taxon>
        <taxon>Gammaproteobacteria</taxon>
        <taxon>Chromatiales</taxon>
        <taxon>Chromatiaceae</taxon>
        <taxon>Chromatium</taxon>
    </lineage>
</organism>
<evidence type="ECO:0000256" key="2">
    <source>
        <dbReference type="ARBA" id="ARBA00022837"/>
    </source>
</evidence>
<dbReference type="Proteomes" id="UP000239936">
    <property type="component" value="Unassembled WGS sequence"/>
</dbReference>
<evidence type="ECO:0000256" key="1">
    <source>
        <dbReference type="ARBA" id="ARBA00022729"/>
    </source>
</evidence>
<dbReference type="PANTHER" id="PTHR46580">
    <property type="entry name" value="SENSOR KINASE-RELATED"/>
    <property type="match status" value="1"/>
</dbReference>
<dbReference type="GO" id="GO:0005509">
    <property type="term" value="F:calcium ion binding"/>
    <property type="evidence" value="ECO:0007669"/>
    <property type="project" value="InterPro"/>
</dbReference>
<dbReference type="PANTHER" id="PTHR46580:SF4">
    <property type="entry name" value="ATP_GTP-BINDING PROTEIN"/>
    <property type="match status" value="1"/>
</dbReference>
<sequence length="735" mass="74144">MTTADITGDGKLDLIVGHYYYYSSGGYSGRISVLENTSFPGAIGFADQFQLTTGENPVSAISADIDGDGFADLIASTISSSSFGGNSISVLRNTSASGTVSFAAKIDFATGISPYSVISADVNNDGKLDLITANYSSNNVSVLLNTSTSGTVSFAAKVDVTVGTRPTSVTSADVNGDGKIDLITANESSDNVSVLFNTSTAEKVSFAKKDYVVGDSPARVTTADVDGNGRADIIVTNERSDTVSVLKNISAAGSSQFFADKIDFKTGDQPIGVTSADVNDDGKVDLIVANHDGNTVSVLLNTGDGEANHIPTGSSQTLTASANVATILTLANFGFSDADPRDTLQSVTITSLPATGSLTLFGEAVTRNQEITATDIAADGLVFTAPPSGKVNFSFKVSDGVALSTSAATLTFNIEAALDDLVITGTAGSDQLKSNANVAGNDQLNGLAGNDKLSSFDGNDTLDGGAGNDILDGGAGADSMIGGAGNDSYTVDNVGDVVVETSTGGTDTVASTLARYTLAANVENGRIVSTGASDLTGNALNNLLNAGAGNNVIDGGAGIDTVSYANATKAVIVNLATTTAQNTGGSGSDRLIAIENLTGSNNADTLSGNSGANVLAGGGGNDKLTGGAEIDIFRFDSALKASNVDTITDFNVKDDTIQLENAIFKKLLTTGALSKTTSFVANTAGAAKDANDFIIHDTDSGALFYDADGSGAGAAVQFAIVTVGVVLTAADFVVT</sequence>
<dbReference type="SUPFAM" id="SSF51120">
    <property type="entry name" value="beta-Roll"/>
    <property type="match status" value="2"/>
</dbReference>
<dbReference type="InterPro" id="IPR011049">
    <property type="entry name" value="Serralysin-like_metalloprot_C"/>
</dbReference>
<evidence type="ECO:0008006" key="5">
    <source>
        <dbReference type="Google" id="ProtNLM"/>
    </source>
</evidence>
<keyword evidence="2" id="KW-0106">Calcium</keyword>
<dbReference type="InterPro" id="IPR001343">
    <property type="entry name" value="Hemolysn_Ca-bd"/>
</dbReference>
<dbReference type="AlphaFoldDB" id="A0A2S7XN14"/>
<dbReference type="InterPro" id="IPR028994">
    <property type="entry name" value="Integrin_alpha_N"/>
</dbReference>
<evidence type="ECO:0000313" key="3">
    <source>
        <dbReference type="EMBL" id="PQJ95046.1"/>
    </source>
</evidence>
<dbReference type="PROSITE" id="PS00330">
    <property type="entry name" value="HEMOLYSIN_CALCIUM"/>
    <property type="match status" value="2"/>
</dbReference>
<dbReference type="Gene3D" id="2.150.10.10">
    <property type="entry name" value="Serralysin-like metalloprotease, C-terminal"/>
    <property type="match status" value="2"/>
</dbReference>
<dbReference type="SUPFAM" id="SSF69318">
    <property type="entry name" value="Integrin alpha N-terminal domain"/>
    <property type="match status" value="1"/>
</dbReference>
<dbReference type="RefSeq" id="WP_105074105.1">
    <property type="nucleotide sequence ID" value="NZ_PPGH01000037.1"/>
</dbReference>
<dbReference type="EMBL" id="PPGH01000037">
    <property type="protein sequence ID" value="PQJ95046.1"/>
    <property type="molecule type" value="Genomic_DNA"/>
</dbReference>
<reference evidence="3 4" key="1">
    <citation type="submission" date="2018-01" db="EMBL/GenBank/DDBJ databases">
        <title>The complete genome sequence of Chromatium okenii LaCa, a purple sulfur bacterium with a turbulent life.</title>
        <authorList>
            <person name="Luedin S.M."/>
            <person name="Liechti N."/>
            <person name="Storelli N."/>
            <person name="Danza F."/>
            <person name="Wittwer M."/>
            <person name="Pothier J.F."/>
            <person name="Tonolla M.A."/>
        </authorList>
    </citation>
    <scope>NUCLEOTIDE SEQUENCE [LARGE SCALE GENOMIC DNA]</scope>
    <source>
        <strain evidence="3 4">LaCa</strain>
    </source>
</reference>
<dbReference type="InterPro" id="IPR013517">
    <property type="entry name" value="FG-GAP"/>
</dbReference>
<dbReference type="Gene3D" id="2.30.30.100">
    <property type="match status" value="3"/>
</dbReference>
<dbReference type="Gene3D" id="2.130.10.130">
    <property type="entry name" value="Integrin alpha, N-terminal"/>
    <property type="match status" value="1"/>
</dbReference>
<keyword evidence="4" id="KW-1185">Reference proteome</keyword>
<dbReference type="PRINTS" id="PR00313">
    <property type="entry name" value="CABNDNGRPT"/>
</dbReference>
<accession>A0A2S7XN14</accession>
<proteinExistence type="predicted"/>
<evidence type="ECO:0000313" key="4">
    <source>
        <dbReference type="Proteomes" id="UP000239936"/>
    </source>
</evidence>